<keyword evidence="1" id="KW-0472">Membrane</keyword>
<reference evidence="5" key="9">
    <citation type="journal article" date="2021" name="PLoS Genet.">
        <title>CRISPR gRNA phenotypic screening in zebrafish reveals pro-regenerative genes in spinal cord injury.</title>
        <authorList>
            <person name="Keatinge M."/>
            <person name="Tsarouchas T.M."/>
            <person name="Munir T."/>
            <person name="Porter N.J."/>
            <person name="Larraz J."/>
            <person name="Gianni D."/>
            <person name="Tsai H.H."/>
            <person name="Becker C.G."/>
            <person name="Lyons D.A."/>
            <person name="Becker T."/>
        </authorList>
    </citation>
    <scope>NUCLEOTIDE SEQUENCE</scope>
    <source>
        <strain evidence="5">Tuebingen</strain>
    </source>
</reference>
<evidence type="ECO:0000313" key="4">
    <source>
        <dbReference type="Proteomes" id="UP000000437"/>
    </source>
</evidence>
<reference evidence="5" key="2">
    <citation type="journal article" date="2010" name="J. Immunol.">
        <title>In vivo analysis of Ifn-gamma1 and Ifn-gamma2 signaling in zebrafish.</title>
        <authorList>
            <person name="Aggad D."/>
            <person name="Stein C."/>
            <person name="Sieger D."/>
            <person name="Mazel M."/>
            <person name="Boudinot P."/>
            <person name="Herbomel P."/>
            <person name="Levraud J.P."/>
            <person name="Lutfalla G."/>
            <person name="Leptin M."/>
        </authorList>
    </citation>
    <scope>NUCLEOTIDE SEQUENCE</scope>
    <source>
        <strain evidence="5">Tuebingen</strain>
    </source>
</reference>
<organism evidence="3">
    <name type="scientific">Danio rerio</name>
    <name type="common">Zebrafish</name>
    <name type="synonym">Brachydanio rerio</name>
    <dbReference type="NCBI Taxonomy" id="7955"/>
    <lineage>
        <taxon>Eukaryota</taxon>
        <taxon>Metazoa</taxon>
        <taxon>Chordata</taxon>
        <taxon>Craniata</taxon>
        <taxon>Vertebrata</taxon>
        <taxon>Euteleostomi</taxon>
        <taxon>Actinopterygii</taxon>
        <taxon>Neopterygii</taxon>
        <taxon>Teleostei</taxon>
        <taxon>Ostariophysi</taxon>
        <taxon>Cypriniformes</taxon>
        <taxon>Danionidae</taxon>
        <taxon>Danioninae</taxon>
        <taxon>Danio</taxon>
    </lineage>
</organism>
<dbReference type="Proteomes" id="UP000000437">
    <property type="component" value="Chromosome 1"/>
</dbReference>
<dbReference type="SMR" id="F6NZK1"/>
<dbReference type="GO" id="GO:0098508">
    <property type="term" value="P:endothelial to hematopoietic transition"/>
    <property type="evidence" value="ECO:0000315"/>
    <property type="project" value="ZFIN"/>
</dbReference>
<keyword evidence="5" id="KW-0675">Receptor</keyword>
<dbReference type="InterPro" id="IPR013783">
    <property type="entry name" value="Ig-like_fold"/>
</dbReference>
<dbReference type="GO" id="GO:0004896">
    <property type="term" value="F:cytokine receptor activity"/>
    <property type="evidence" value="ECO:0000318"/>
    <property type="project" value="GO_Central"/>
</dbReference>
<dbReference type="CTD" id="3459"/>
<dbReference type="KEGG" id="dre:571368"/>
<dbReference type="Gene3D" id="2.60.40.10">
    <property type="entry name" value="Immunoglobulins"/>
    <property type="match status" value="2"/>
</dbReference>
<reference evidence="5" key="11">
    <citation type="journal article" date="2022" name="Nat. Commun.">
        <title>Identification and establishment of type IV interferon and the characterization of interferon-upsilon including its class II cytokine receptors IFN-upsilonR1 and IL-10R2.</title>
        <authorList>
            <person name="Chen S.N."/>
            <person name="Gan Z."/>
            <person name="Hou J."/>
            <person name="Yang Y.C."/>
            <person name="Huang L."/>
            <person name="Huang B."/>
            <person name="Wang S."/>
            <person name="Nie P."/>
        </authorList>
    </citation>
    <scope>NUCLEOTIDE SEQUENCE</scope>
    <source>
        <strain evidence="5">Tuebingen</strain>
    </source>
</reference>
<dbReference type="PaxDb" id="7955-ENSDARP00000102075"/>
<accession>A0A8M1NLT1</accession>
<dbReference type="GO" id="GO:0030097">
    <property type="term" value="P:hemopoiesis"/>
    <property type="evidence" value="ECO:0000315"/>
    <property type="project" value="ZFIN"/>
</dbReference>
<feature type="transmembrane region" description="Helical" evidence="1">
    <location>
        <begin position="243"/>
        <end position="266"/>
    </location>
</feature>
<feature type="chain" id="PRO_5035035111" evidence="2 5">
    <location>
        <begin position="29"/>
        <end position="394"/>
    </location>
</feature>
<dbReference type="RefSeq" id="NP_001129451.2">
    <property type="nucleotide sequence ID" value="NM_001135979.2"/>
</dbReference>
<dbReference type="STRING" id="7955.ENSDARP00000102075"/>
<keyword evidence="1" id="KW-0812">Transmembrane</keyword>
<dbReference type="AlphaFoldDB" id="F6NZK1"/>
<evidence type="ECO:0000256" key="2">
    <source>
        <dbReference type="SAM" id="SignalP"/>
    </source>
</evidence>
<dbReference type="GO" id="GO:0019221">
    <property type="term" value="P:cytokine-mediated signaling pathway"/>
    <property type="evidence" value="ECO:0000318"/>
    <property type="project" value="GO_Central"/>
</dbReference>
<dbReference type="GeneTree" id="ENSGT00940000165457"/>
<evidence type="ECO:0000313" key="6">
    <source>
        <dbReference type="ZFIN" id="ZDB-GENE-081022-158"/>
    </source>
</evidence>
<reference evidence="5" key="8">
    <citation type="journal article" date="2018" name="Cell Rep.">
        <title>MicroRNA-223 Suppresses the Canonical NF-kappaB Pathway in Basal Keratinocytes to Dampen Neutrophilic Inflammation.</title>
        <authorList>
            <person name="Zhou W."/>
            <person name="Pal A.S."/>
            <person name="Hsu A.Y."/>
            <person name="Gurol T."/>
            <person name="Zhu X."/>
            <person name="Wirbisky-Hershberger S.E."/>
            <person name="Freeman J.L."/>
            <person name="Kasinski A.L."/>
            <person name="Deng Q."/>
        </authorList>
    </citation>
    <scope>NUCLEOTIDE SEQUENCE</scope>
    <source>
        <strain evidence="5">Tuebingen</strain>
    </source>
</reference>
<reference evidence="5" key="6">
    <citation type="journal article" date="2013" name="Zebrafish">
        <title>Interferon-gamma directly mediates developmental biliary defects.</title>
        <authorList>
            <person name="Cui S."/>
            <person name="Eauclaire S.F."/>
            <person name="Matthews R.P."/>
        </authorList>
    </citation>
    <scope>NUCLEOTIDE SEQUENCE</scope>
    <source>
        <strain evidence="5">Tuebingen</strain>
    </source>
</reference>
<reference evidence="5" key="10">
    <citation type="journal article" date="2021" name="Sci. Total Environ.">
        <title>Isoflucypram cardiovascular toxicity in zebrafish (Danio rerio).</title>
        <authorList>
            <person name="Chen X."/>
            <person name="Li W."/>
        </authorList>
    </citation>
    <scope>NUCLEOTIDE SEQUENCE</scope>
    <source>
        <strain evidence="5">Tuebingen</strain>
    </source>
</reference>
<dbReference type="GO" id="GO:0005886">
    <property type="term" value="C:plasma membrane"/>
    <property type="evidence" value="ECO:0000318"/>
    <property type="project" value="GO_Central"/>
</dbReference>
<dbReference type="InterPro" id="IPR036116">
    <property type="entry name" value="FN3_sf"/>
</dbReference>
<dbReference type="GeneID" id="571368"/>
<feature type="signal peptide" evidence="2">
    <location>
        <begin position="1"/>
        <end position="28"/>
    </location>
</feature>
<dbReference type="PANTHER" id="PTHR20859:SF87">
    <property type="entry name" value="CYTOKINE RECEPTOR FAMILY MEMBER B13-RELATED"/>
    <property type="match status" value="1"/>
</dbReference>
<dbReference type="OMA" id="CKVEAWT"/>
<dbReference type="OrthoDB" id="9946382at2759"/>
<dbReference type="eggNOG" id="ENOG502SUK9">
    <property type="taxonomic scope" value="Eukaryota"/>
</dbReference>
<reference evidence="5" key="13">
    <citation type="submission" date="2025-04" db="UniProtKB">
        <authorList>
            <consortium name="RefSeq"/>
        </authorList>
    </citation>
    <scope>IDENTIFICATION</scope>
    <source>
        <strain evidence="5">Tuebingen</strain>
    </source>
</reference>
<evidence type="ECO:0000256" key="1">
    <source>
        <dbReference type="SAM" id="Phobius"/>
    </source>
</evidence>
<reference evidence="5" key="7">
    <citation type="journal article" date="2014" name="Blood">
        <title>miR-142-3p acts as an essential modulator of neutrophil development in zebrafish.</title>
        <authorList>
            <person name="Fan H.B."/>
            <person name="Liu Y.J."/>
            <person name="Wang L."/>
            <person name="Du T.T."/>
            <person name="Dong M."/>
            <person name="Gao L."/>
            <person name="Meng Z.Z."/>
            <person name="Jin Y."/>
            <person name="Chen Y."/>
            <person name="Deng M."/>
            <person name="Yang H.T."/>
            <person name="Jing Q."/>
            <person name="Gu A.H."/>
            <person name="Liu T.X."/>
            <person name="Zhou Y."/>
        </authorList>
    </citation>
    <scope>NUCLEOTIDE SEQUENCE</scope>
    <source>
        <strain evidence="5">Tuebingen</strain>
    </source>
</reference>
<dbReference type="Ensembl" id="ENSDART00000114506.4">
    <property type="protein sequence ID" value="ENSDARP00000102075.3"/>
    <property type="gene ID" value="ENSDARG00000074771.4"/>
</dbReference>
<dbReference type="ZFIN" id="ZDB-GENE-081022-158">
    <property type="gene designation" value="ifngr1"/>
</dbReference>
<dbReference type="Bgee" id="ENSDARG00000074771">
    <property type="expression patterns" value="Expressed in pharyngeal gill and 15 other cell types or tissues"/>
</dbReference>
<keyword evidence="2 5" id="KW-0732">Signal</keyword>
<keyword evidence="1" id="KW-1133">Transmembrane helix</keyword>
<keyword evidence="4" id="KW-1185">Reference proteome</keyword>
<dbReference type="InterPro" id="IPR050650">
    <property type="entry name" value="Type-II_Cytokine-TF_Rcpt"/>
</dbReference>
<proteinExistence type="predicted"/>
<evidence type="ECO:0000313" key="5">
    <source>
        <dbReference type="RefSeq" id="NP_001129451.2"/>
    </source>
</evidence>
<reference evidence="3 4" key="5">
    <citation type="journal article" date="2013" name="Nature">
        <title>The zebrafish reference genome sequence and its relationship to the human genome.</title>
        <authorList>
            <consortium name="Genome Reference Consortium Zebrafish"/>
            <person name="Howe K."/>
            <person name="Clark M.D."/>
            <person name="Torroja C.F."/>
            <person name="Torrance J."/>
            <person name="Berthelot C."/>
            <person name="Muffato M."/>
            <person name="Collins J.E."/>
            <person name="Humphray S."/>
            <person name="McLaren K."/>
            <person name="Matthews L."/>
            <person name="McLaren S."/>
            <person name="Sealy I."/>
            <person name="Caccamo M."/>
            <person name="Churcher C."/>
            <person name="Scott C."/>
            <person name="Barrett J.C."/>
            <person name="Koch R."/>
            <person name="Rauch G.J."/>
            <person name="White S."/>
            <person name="Chow W."/>
            <person name="Kilian B."/>
            <person name="Quintais L.T."/>
            <person name="Guerra-Assuncao J.A."/>
            <person name="Zhou Y."/>
            <person name="Gu Y."/>
            <person name="Yen J."/>
            <person name="Vogel J.H."/>
            <person name="Eyre T."/>
            <person name="Redmond S."/>
            <person name="Banerjee R."/>
            <person name="Chi J."/>
            <person name="Fu B."/>
            <person name="Langley E."/>
            <person name="Maguire S.F."/>
            <person name="Laird G.K."/>
            <person name="Lloyd D."/>
            <person name="Kenyon E."/>
            <person name="Donaldson S."/>
            <person name="Sehra H."/>
            <person name="Almeida-King J."/>
            <person name="Loveland J."/>
            <person name="Trevanion S."/>
            <person name="Jones M."/>
            <person name="Quail M."/>
            <person name="Willey D."/>
            <person name="Hunt A."/>
            <person name="Burton J."/>
            <person name="Sims S."/>
            <person name="McLay K."/>
            <person name="Plumb B."/>
            <person name="Davis J."/>
            <person name="Clee C."/>
            <person name="Oliver K."/>
            <person name="Clark R."/>
            <person name="Riddle C."/>
            <person name="Elliot D."/>
            <person name="Eliott D."/>
            <person name="Threadgold G."/>
            <person name="Harden G."/>
            <person name="Ware D."/>
            <person name="Begum S."/>
            <person name="Mortimore B."/>
            <person name="Mortimer B."/>
            <person name="Kerry G."/>
            <person name="Heath P."/>
            <person name="Phillimore B."/>
            <person name="Tracey A."/>
            <person name="Corby N."/>
            <person name="Dunn M."/>
            <person name="Johnson C."/>
            <person name="Wood J."/>
            <person name="Clark S."/>
            <person name="Pelan S."/>
            <person name="Griffiths G."/>
            <person name="Smith M."/>
            <person name="Glithero R."/>
            <person name="Howden P."/>
            <person name="Barker N."/>
            <person name="Lloyd C."/>
            <person name="Stevens C."/>
            <person name="Harley J."/>
            <person name="Holt K."/>
            <person name="Panagiotidis G."/>
            <person name="Lovell J."/>
            <person name="Beasley H."/>
            <person name="Henderson C."/>
            <person name="Gordon D."/>
            <person name="Auger K."/>
            <person name="Wright D."/>
            <person name="Collins J."/>
            <person name="Raisen C."/>
            <person name="Dyer L."/>
            <person name="Leung K."/>
            <person name="Robertson L."/>
            <person name="Ambridge K."/>
            <person name="Leongamornlert D."/>
            <person name="McGuire S."/>
            <person name="Gilderthorp R."/>
            <person name="Griffiths C."/>
            <person name="Manthravadi D."/>
            <person name="Nichol S."/>
            <person name="Barker G."/>
            <person name="Whitehead S."/>
            <person name="Kay M."/>
            <person name="Brown J."/>
            <person name="Murnane C."/>
            <person name="Gray E."/>
            <person name="Humphries M."/>
            <person name="Sycamore N."/>
            <person name="Barker D."/>
            <person name="Saunders D."/>
            <person name="Wallis J."/>
            <person name="Babbage A."/>
            <person name="Hammond S."/>
            <person name="Mashreghi-Mohammadi M."/>
            <person name="Barr L."/>
            <person name="Martin S."/>
            <person name="Wray P."/>
            <person name="Ellington A."/>
            <person name="Matthews N."/>
            <person name="Ellwood M."/>
            <person name="Woodmansey R."/>
            <person name="Clark G."/>
            <person name="Cooper J."/>
            <person name="Cooper J."/>
            <person name="Tromans A."/>
            <person name="Grafham D."/>
            <person name="Skuce C."/>
            <person name="Pandian R."/>
            <person name="Andrews R."/>
            <person name="Harrison E."/>
            <person name="Kimberley A."/>
            <person name="Garnett J."/>
            <person name="Fosker N."/>
            <person name="Hall R."/>
            <person name="Garner P."/>
            <person name="Kelly D."/>
            <person name="Bird C."/>
            <person name="Palmer S."/>
            <person name="Gehring I."/>
            <person name="Berger A."/>
            <person name="Dooley C.M."/>
            <person name="Ersan-Urun Z."/>
            <person name="Eser C."/>
            <person name="Geiger H."/>
            <person name="Geisler M."/>
            <person name="Karotki L."/>
            <person name="Kirn A."/>
            <person name="Konantz J."/>
            <person name="Konantz M."/>
            <person name="Oberlander M."/>
            <person name="Rudolph-Geiger S."/>
            <person name="Teucke M."/>
            <person name="Lanz C."/>
            <person name="Raddatz G."/>
            <person name="Osoegawa K."/>
            <person name="Zhu B."/>
            <person name="Rapp A."/>
            <person name="Widaa S."/>
            <person name="Langford C."/>
            <person name="Yang F."/>
            <person name="Schuster S.C."/>
            <person name="Carter N.P."/>
            <person name="Harrow J."/>
            <person name="Ning Z."/>
            <person name="Herrero J."/>
            <person name="Searle S.M."/>
            <person name="Enright A."/>
            <person name="Geisler R."/>
            <person name="Plasterk R.H."/>
            <person name="Lee C."/>
            <person name="Westerfield M."/>
            <person name="de Jong P.J."/>
            <person name="Zon L.I."/>
            <person name="Postlethwait J.H."/>
            <person name="Nusslein-Volhard C."/>
            <person name="Hubbard T.J."/>
            <person name="Roest Crollius H."/>
            <person name="Rogers J."/>
            <person name="Stemple D.L."/>
        </authorList>
    </citation>
    <scope>NUCLEOTIDE SEQUENCE [LARGE SCALE GENOMIC DNA]</scope>
    <source>
        <strain evidence="3">Tuebingen</strain>
    </source>
</reference>
<reference evidence="5" key="12">
    <citation type="journal article" date="2022" name="Viruses">
        <title>Cloning, Exogenous Expression and Function Analysis of Interferon-gamma from Gadus macrocephalus.</title>
        <authorList>
            <person name="Jiang J."/>
            <person name="Gu J."/>
            <person name="Zhan A."/>
            <person name="Mao M."/>
            <person name="Liu Y."/>
            <person name="Wang H."/>
            <person name="Mao Y."/>
        </authorList>
    </citation>
    <scope>NUCLEOTIDE SEQUENCE</scope>
    <source>
        <strain evidence="5">Tuebingen</strain>
    </source>
</reference>
<reference evidence="5" key="1">
    <citation type="journal article" date="2009" name="Mol. Immunol.">
        <title>Molecular characterization of novel interferon gamma receptor 1 isoforms in zebrafish (Danio rerio) and goldfish (Carassius auratus L.).</title>
        <authorList>
            <person name="Grayfer L."/>
            <person name="Belosevic M."/>
        </authorList>
    </citation>
    <scope>NUCLEOTIDE SEQUENCE</scope>
    <source>
        <strain evidence="5">Tuebingen</strain>
    </source>
</reference>
<protein>
    <submittedName>
        <fullName evidence="3 5">Interferon gamma receptor 1</fullName>
    </submittedName>
</protein>
<reference evidence="3" key="4">
    <citation type="submission" date="2012-02" db="UniProtKB">
        <authorList>
            <consortium name="Ensembl"/>
        </authorList>
    </citation>
    <scope>IDENTIFICATION</scope>
    <source>
        <strain evidence="3">Tuebingen</strain>
    </source>
</reference>
<dbReference type="EMBL" id="FP017162">
    <property type="status" value="NOT_ANNOTATED_CDS"/>
    <property type="molecule type" value="Genomic_DNA"/>
</dbReference>
<evidence type="ECO:0000313" key="3">
    <source>
        <dbReference type="Ensembl" id="ENSDARP00000102075"/>
    </source>
</evidence>
<reference evidence="5" key="3">
    <citation type="journal article" date="2011" name="Hepatology">
        <title>DNA hypomethylation causes bile duct defects in zebrafish and is a distinguishing feature of infantile biliary atresia.</title>
        <authorList>
            <person name="Matthews R.P."/>
            <person name="Eauclaire S.F."/>
            <person name="Mugnier M."/>
            <person name="Lorent K."/>
            <person name="Cui S."/>
            <person name="Ross M.M."/>
            <person name="Zhang Z."/>
            <person name="Russo P."/>
            <person name="Pack M."/>
        </authorList>
    </citation>
    <scope>NUCLEOTIDE SEQUENCE</scope>
    <source>
        <strain evidence="5">Tuebingen</strain>
    </source>
</reference>
<dbReference type="SUPFAM" id="SSF49265">
    <property type="entry name" value="Fibronectin type III"/>
    <property type="match status" value="1"/>
</dbReference>
<sequence>MLDTNSVVIIMRILICLIVLVFIPRSASQAVSQPSFSHPSPANLSILCDNYGVEIRWDYPDTRHGVSFQVEVNDQLKQRKRDETTNRFLNISRLLSRAAYNDYNVTVKALWNEHRLISSSSIQFTFNQHGSSKIKCRLDFPEVKLSPRNNKLHVQFINPLHLYRNTPVLGNLTEHLTYFITTDTDSKEFTCKINNRTCEAYMSFPEIQDRYCVYLDGDIGQISFNNIRSCYTGELRDYPPTTVFLYSLLGVCVTLLVITGIILLLVKKCNAEIKKKASSAFPAFLEDMKSSNRNPLENKPENVFSTVLIEPADPKPKEQALLLEDSNELEQLYGSTDVENTDTDTKSTTAGSVILDDELDELQDGYDCPHALKVEIDNGDIVDAYGPRGEVLDL</sequence>
<dbReference type="AGR" id="ZFIN:ZDB-GENE-081022-158"/>
<accession>F6NZK1</accession>
<dbReference type="PANTHER" id="PTHR20859">
    <property type="entry name" value="INTERFERON/INTERLEUKIN RECEPTOR"/>
    <property type="match status" value="1"/>
</dbReference>
<gene>
    <name evidence="3 5 6" type="primary">ifngr1</name>
    <name evidence="5" type="synonym">crfb17</name>
    <name evidence="5" type="synonym">ifngr1-1</name>
    <name evidence="5" type="synonym">IFNGR1-2</name>
    <name evidence="5" type="synonym">zgc:194858</name>
    <name evidence="5" type="synonym">zgc:194873</name>
</gene>
<name>F6NZK1_DANRE</name>